<dbReference type="InterPro" id="IPR023299">
    <property type="entry name" value="ATPase_P-typ_cyto_dom_N"/>
</dbReference>
<dbReference type="GO" id="GO:0005886">
    <property type="term" value="C:plasma membrane"/>
    <property type="evidence" value="ECO:0007669"/>
    <property type="project" value="UniProtKB-SubCell"/>
</dbReference>
<dbReference type="EMBL" id="JQAT01000003">
    <property type="protein sequence ID" value="KRN28425.1"/>
    <property type="molecule type" value="Genomic_DNA"/>
</dbReference>
<evidence type="ECO:0000313" key="18">
    <source>
        <dbReference type="EMBL" id="KRN31926.1"/>
    </source>
</evidence>
<feature type="transmembrane region" description="Helical" evidence="15">
    <location>
        <begin position="293"/>
        <end position="313"/>
    </location>
</feature>
<evidence type="ECO:0000256" key="12">
    <source>
        <dbReference type="ARBA" id="ARBA00023008"/>
    </source>
</evidence>
<keyword evidence="12" id="KW-0186">Copper</keyword>
<dbReference type="InterPro" id="IPR059000">
    <property type="entry name" value="ATPase_P-type_domA"/>
</dbReference>
<comment type="caution">
    <text evidence="17">The sequence shown here is derived from an EMBL/GenBank/DDBJ whole genome shotgun (WGS) entry which is preliminary data.</text>
</comment>
<keyword evidence="7 15" id="KW-0547">Nucleotide-binding</keyword>
<evidence type="ECO:0000256" key="11">
    <source>
        <dbReference type="ARBA" id="ARBA00022989"/>
    </source>
</evidence>
<keyword evidence="10" id="KW-1278">Translocase</keyword>
<dbReference type="NCBIfam" id="TIGR01511">
    <property type="entry name" value="ATPase-IB1_Cu"/>
    <property type="match status" value="1"/>
</dbReference>
<feature type="transmembrane region" description="Helical" evidence="15">
    <location>
        <begin position="73"/>
        <end position="93"/>
    </location>
</feature>
<dbReference type="SUPFAM" id="SSF81665">
    <property type="entry name" value="Calcium ATPase, transmembrane domain M"/>
    <property type="match status" value="1"/>
</dbReference>
<feature type="transmembrane region" description="Helical" evidence="15">
    <location>
        <begin position="661"/>
        <end position="680"/>
    </location>
</feature>
<dbReference type="EMBL" id="JQAZ01000003">
    <property type="protein sequence ID" value="KRN31926.1"/>
    <property type="molecule type" value="Genomic_DNA"/>
</dbReference>
<dbReference type="GO" id="GO:0055070">
    <property type="term" value="P:copper ion homeostasis"/>
    <property type="evidence" value="ECO:0007669"/>
    <property type="project" value="TreeGrafter"/>
</dbReference>
<dbReference type="SFLD" id="SFLDS00003">
    <property type="entry name" value="Haloacid_Dehalogenase"/>
    <property type="match status" value="1"/>
</dbReference>
<dbReference type="InterPro" id="IPR023298">
    <property type="entry name" value="ATPase_P-typ_TM_dom_sf"/>
</dbReference>
<evidence type="ECO:0000256" key="5">
    <source>
        <dbReference type="ARBA" id="ARBA00022692"/>
    </source>
</evidence>
<evidence type="ECO:0000259" key="16">
    <source>
        <dbReference type="Pfam" id="PF00122"/>
    </source>
</evidence>
<dbReference type="PRINTS" id="PR00120">
    <property type="entry name" value="HATPASE"/>
</dbReference>
<dbReference type="InterPro" id="IPR018303">
    <property type="entry name" value="ATPase_P-typ_P_site"/>
</dbReference>
<feature type="transmembrane region" description="Helical" evidence="15">
    <location>
        <begin position="139"/>
        <end position="158"/>
    </location>
</feature>
<dbReference type="InterPro" id="IPR027256">
    <property type="entry name" value="P-typ_ATPase_IB"/>
</dbReference>
<keyword evidence="11 15" id="KW-1133">Transmembrane helix</keyword>
<dbReference type="EC" id="7.2.2.8" evidence="3"/>
<keyword evidence="19" id="KW-1185">Reference proteome</keyword>
<keyword evidence="9 15" id="KW-0067">ATP-binding</keyword>
<dbReference type="Pfam" id="PF00122">
    <property type="entry name" value="E1-E2_ATPase"/>
    <property type="match status" value="1"/>
</dbReference>
<evidence type="ECO:0000256" key="10">
    <source>
        <dbReference type="ARBA" id="ARBA00022967"/>
    </source>
</evidence>
<dbReference type="AlphaFoldDB" id="A0A0R2FID3"/>
<evidence type="ECO:0000256" key="2">
    <source>
        <dbReference type="ARBA" id="ARBA00006024"/>
    </source>
</evidence>
<feature type="transmembrane region" description="Helical" evidence="15">
    <location>
        <begin position="105"/>
        <end position="127"/>
    </location>
</feature>
<dbReference type="NCBIfam" id="TIGR01494">
    <property type="entry name" value="ATPase_P-type"/>
    <property type="match status" value="1"/>
</dbReference>
<evidence type="ECO:0000256" key="6">
    <source>
        <dbReference type="ARBA" id="ARBA00022723"/>
    </source>
</evidence>
<dbReference type="InterPro" id="IPR036412">
    <property type="entry name" value="HAD-like_sf"/>
</dbReference>
<evidence type="ECO:0000256" key="3">
    <source>
        <dbReference type="ARBA" id="ARBA00012517"/>
    </source>
</evidence>
<dbReference type="NCBIfam" id="TIGR01525">
    <property type="entry name" value="ATPase-IB_hvy"/>
    <property type="match status" value="1"/>
</dbReference>
<dbReference type="SUPFAM" id="SSF81653">
    <property type="entry name" value="Calcium ATPase, transduction domain A"/>
    <property type="match status" value="1"/>
</dbReference>
<evidence type="ECO:0000256" key="15">
    <source>
        <dbReference type="RuleBase" id="RU362081"/>
    </source>
</evidence>
<accession>A0A0R2FID3</accession>
<dbReference type="PATRIC" id="fig|81857.3.peg.1435"/>
<comment type="subcellular location">
    <subcellularLocation>
        <location evidence="1">Cell membrane</location>
        <topology evidence="1">Multi-pass membrane protein</topology>
    </subcellularLocation>
</comment>
<keyword evidence="6 15" id="KW-0479">Metal-binding</keyword>
<dbReference type="STRING" id="81857.IV38_GL001425"/>
<evidence type="ECO:0000256" key="14">
    <source>
        <dbReference type="ARBA" id="ARBA00049289"/>
    </source>
</evidence>
<keyword evidence="8" id="KW-0187">Copper transport</keyword>
<dbReference type="PANTHER" id="PTHR43520:SF8">
    <property type="entry name" value="P-TYPE CU(+) TRANSPORTER"/>
    <property type="match status" value="1"/>
</dbReference>
<dbReference type="Gene3D" id="2.70.150.10">
    <property type="entry name" value="Calcium-transporting ATPase, cytoplasmic transduction domain A"/>
    <property type="match status" value="1"/>
</dbReference>
<organism evidence="17 20">
    <name type="scientific">Lactobacillus selangorensis</name>
    <dbReference type="NCBI Taxonomy" id="81857"/>
    <lineage>
        <taxon>Bacteria</taxon>
        <taxon>Bacillati</taxon>
        <taxon>Bacillota</taxon>
        <taxon>Bacilli</taxon>
        <taxon>Lactobacillales</taxon>
        <taxon>Lactobacillaceae</taxon>
        <taxon>Lactobacillus</taxon>
    </lineage>
</organism>
<dbReference type="PROSITE" id="PS00154">
    <property type="entry name" value="ATPASE_E1_E2"/>
    <property type="match status" value="1"/>
</dbReference>
<dbReference type="SFLD" id="SFLDG00002">
    <property type="entry name" value="C1.7:_P-type_atpase_like"/>
    <property type="match status" value="1"/>
</dbReference>
<dbReference type="GO" id="GO:0043682">
    <property type="term" value="F:P-type divalent copper transporter activity"/>
    <property type="evidence" value="ECO:0007669"/>
    <property type="project" value="TreeGrafter"/>
</dbReference>
<keyword evidence="8" id="KW-0406">Ion transport</keyword>
<dbReference type="OrthoDB" id="9813266at2"/>
<dbReference type="SUPFAM" id="SSF56784">
    <property type="entry name" value="HAD-like"/>
    <property type="match status" value="1"/>
</dbReference>
<dbReference type="GO" id="GO:0005507">
    <property type="term" value="F:copper ion binding"/>
    <property type="evidence" value="ECO:0007669"/>
    <property type="project" value="TreeGrafter"/>
</dbReference>
<reference evidence="19 20" key="1">
    <citation type="journal article" date="2015" name="Genome Announc.">
        <title>Expanding the biotechnology potential of lactobacilli through comparative genomics of 213 strains and associated genera.</title>
        <authorList>
            <person name="Sun Z."/>
            <person name="Harris H.M."/>
            <person name="McCann A."/>
            <person name="Guo C."/>
            <person name="Argimon S."/>
            <person name="Zhang W."/>
            <person name="Yang X."/>
            <person name="Jeffery I.B."/>
            <person name="Cooney J.C."/>
            <person name="Kagawa T.F."/>
            <person name="Liu W."/>
            <person name="Song Y."/>
            <person name="Salvetti E."/>
            <person name="Wrobel A."/>
            <person name="Rasinkangas P."/>
            <person name="Parkhill J."/>
            <person name="Rea M.C."/>
            <person name="O'Sullivan O."/>
            <person name="Ritari J."/>
            <person name="Douillard F.P."/>
            <person name="Paul Ross R."/>
            <person name="Yang R."/>
            <person name="Briner A.E."/>
            <person name="Felis G.E."/>
            <person name="de Vos W.M."/>
            <person name="Barrangou R."/>
            <person name="Klaenhammer T.R."/>
            <person name="Caufield P.W."/>
            <person name="Cui Y."/>
            <person name="Zhang H."/>
            <person name="O'Toole P.W."/>
        </authorList>
    </citation>
    <scope>NUCLEOTIDE SEQUENCE [LARGE SCALE GENOMIC DNA]</scope>
    <source>
        <strain evidence="17 20">ATCC BAA-66</strain>
        <strain evidence="18 19">DSM 13344</strain>
    </source>
</reference>
<feature type="domain" description="P-type ATPase A" evidence="16">
    <location>
        <begin position="175"/>
        <end position="276"/>
    </location>
</feature>
<evidence type="ECO:0000313" key="20">
    <source>
        <dbReference type="Proteomes" id="UP000051751"/>
    </source>
</evidence>
<feature type="transmembrane region" description="Helical" evidence="15">
    <location>
        <begin position="632"/>
        <end position="655"/>
    </location>
</feature>
<evidence type="ECO:0000256" key="1">
    <source>
        <dbReference type="ARBA" id="ARBA00004651"/>
    </source>
</evidence>
<dbReference type="Proteomes" id="UP000051751">
    <property type="component" value="Unassembled WGS sequence"/>
</dbReference>
<evidence type="ECO:0000256" key="7">
    <source>
        <dbReference type="ARBA" id="ARBA00022741"/>
    </source>
</evidence>
<sequence>MGHGDMQNMHMDHGKMDMTHDSGQMSDMMNMGGHMMHMGNLKKKFWISLIVTIPMLFLSPMMGSKPLLSFPGADWINLILGTFLFFYGGKPFIQGARMEMKDRKPAMMSLITLGISVSYLYSIYAFIENNFINPSGHIMDYMWELATLIDIMLLGHWLEMRSISNAGSAVKKIAELLPDTAHVVGTDGKITDVPLSQLKNGQSVVVNAGEKIPADGTVTAGSSAVNESLVTGESKAVPKKVADKVIGGSTNGDGSLTVKVSGTGSDSYLAQVSKLVAESQNQKSDIQGVADKVASWLFYFALGAGIITFFVWLPLDGFAYALQRMVTVLVIACPHALGLAIPLVIARSTSLGATHGLLVRNRNAIEEAKQITYVLMDKTGTLTQGNFKVNEVTGLNGTDKKTALSIMAALENHSSHPLAIGVLKEAQAEDVDIPVAENVNTLKGIGLTGTVHQHEYAIVTANYLKQHHIKYDAEQFEQLASAGNSVSYLISDNEVIGLVAQGDQIKPGAQNLVKTLKQHDITPVMLTGDNQETAAGVAKTLGITDFHAELLPDDKEKIVAQYQSQGKHVMMVGDGVNDAPALAKANIGVAIGAGTDVAIDSADVVLVRSDPADILNFMKLAKRTNKKMIQNLWWGAGYNIVAIPLAAGVLAPIGIILSPAVGAVLMGASTIIVAANALTLNMKGTE</sequence>
<keyword evidence="4 15" id="KW-1003">Cell membrane</keyword>
<dbReference type="PANTHER" id="PTHR43520">
    <property type="entry name" value="ATP7, ISOFORM B"/>
    <property type="match status" value="1"/>
</dbReference>
<proteinExistence type="inferred from homology"/>
<dbReference type="CDD" id="cd07552">
    <property type="entry name" value="P-type_ATPase_Cu-like"/>
    <property type="match status" value="1"/>
</dbReference>
<gene>
    <name evidence="17" type="ORF">IV38_GL001425</name>
    <name evidence="18" type="ORF">IV40_GL001212</name>
</gene>
<feature type="transmembrane region" description="Helical" evidence="15">
    <location>
        <begin position="325"/>
        <end position="345"/>
    </location>
</feature>
<dbReference type="Pfam" id="PF00702">
    <property type="entry name" value="Hydrolase"/>
    <property type="match status" value="1"/>
</dbReference>
<dbReference type="InterPro" id="IPR008250">
    <property type="entry name" value="ATPase_P-typ_transduc_dom_A_sf"/>
</dbReference>
<name>A0A0R2FID3_9LACO</name>
<dbReference type="InterPro" id="IPR001757">
    <property type="entry name" value="P_typ_ATPase"/>
</dbReference>
<dbReference type="FunFam" id="2.70.150.10:FF:000020">
    <property type="entry name" value="Copper-exporting P-type ATPase A"/>
    <property type="match status" value="1"/>
</dbReference>
<protein>
    <recommendedName>
        <fullName evidence="3">P-type Cu(+) transporter</fullName>
        <ecNumber evidence="3">7.2.2.8</ecNumber>
    </recommendedName>
</protein>
<dbReference type="InterPro" id="IPR023214">
    <property type="entry name" value="HAD_sf"/>
</dbReference>
<comment type="similarity">
    <text evidence="2 15">Belongs to the cation transport ATPase (P-type) (TC 3.A.3) family. Type IB subfamily.</text>
</comment>
<dbReference type="GO" id="GO:0005524">
    <property type="term" value="F:ATP binding"/>
    <property type="evidence" value="ECO:0007669"/>
    <property type="project" value="UniProtKB-UniRule"/>
</dbReference>
<keyword evidence="8" id="KW-0813">Transport</keyword>
<keyword evidence="13 15" id="KW-0472">Membrane</keyword>
<evidence type="ECO:0000313" key="17">
    <source>
        <dbReference type="EMBL" id="KRN28425.1"/>
    </source>
</evidence>
<evidence type="ECO:0000313" key="19">
    <source>
        <dbReference type="Proteomes" id="UP000051645"/>
    </source>
</evidence>
<dbReference type="PRINTS" id="PR00119">
    <property type="entry name" value="CATATPASE"/>
</dbReference>
<dbReference type="Gene3D" id="3.40.1110.10">
    <property type="entry name" value="Calcium-transporting ATPase, cytoplasmic domain N"/>
    <property type="match status" value="1"/>
</dbReference>
<dbReference type="GO" id="GO:0016887">
    <property type="term" value="F:ATP hydrolysis activity"/>
    <property type="evidence" value="ECO:0007669"/>
    <property type="project" value="InterPro"/>
</dbReference>
<dbReference type="SFLD" id="SFLDF00027">
    <property type="entry name" value="p-type_atpase"/>
    <property type="match status" value="1"/>
</dbReference>
<evidence type="ECO:0000256" key="8">
    <source>
        <dbReference type="ARBA" id="ARBA00022796"/>
    </source>
</evidence>
<keyword evidence="5 15" id="KW-0812">Transmembrane</keyword>
<evidence type="ECO:0000256" key="13">
    <source>
        <dbReference type="ARBA" id="ARBA00023136"/>
    </source>
</evidence>
<dbReference type="GO" id="GO:0140581">
    <property type="term" value="F:P-type monovalent copper transporter activity"/>
    <property type="evidence" value="ECO:0007669"/>
    <property type="project" value="UniProtKB-EC"/>
</dbReference>
<comment type="catalytic activity">
    <reaction evidence="14">
        <text>Cu(+)(in) + ATP + H2O = Cu(+)(out) + ADP + phosphate + H(+)</text>
        <dbReference type="Rhea" id="RHEA:25792"/>
        <dbReference type="ChEBI" id="CHEBI:15377"/>
        <dbReference type="ChEBI" id="CHEBI:15378"/>
        <dbReference type="ChEBI" id="CHEBI:30616"/>
        <dbReference type="ChEBI" id="CHEBI:43474"/>
        <dbReference type="ChEBI" id="CHEBI:49552"/>
        <dbReference type="ChEBI" id="CHEBI:456216"/>
        <dbReference type="EC" id="7.2.2.8"/>
    </reaction>
</comment>
<evidence type="ECO:0000256" key="4">
    <source>
        <dbReference type="ARBA" id="ARBA00022475"/>
    </source>
</evidence>
<dbReference type="Gene3D" id="3.40.50.1000">
    <property type="entry name" value="HAD superfamily/HAD-like"/>
    <property type="match status" value="1"/>
</dbReference>
<dbReference type="InterPro" id="IPR044492">
    <property type="entry name" value="P_typ_ATPase_HD_dom"/>
</dbReference>
<evidence type="ECO:0000256" key="9">
    <source>
        <dbReference type="ARBA" id="ARBA00022840"/>
    </source>
</evidence>
<dbReference type="Proteomes" id="UP000051645">
    <property type="component" value="Unassembled WGS sequence"/>
</dbReference>